<sequence length="178" mass="19119">MNLLRTSRRDPSKSAYEDLFGQFDYNKTPIAVVGSKALAYDAPTTDAAWTGTQLMVPVRSTSGWICDEDASTNRRGPPVCSTRTTSLSLSSYPSARKGIWKATKQASLLAYWETKAAPAPVVTVRGRPQQPAAASAPPVSTDHDLLRKDPMSRDTATAPPLNHPSGPGLGGQEKDHRA</sequence>
<comment type="caution">
    <text evidence="2">The sequence shown here is derived from an EMBL/GenBank/DDBJ whole genome shotgun (WGS) entry which is preliminary data.</text>
</comment>
<evidence type="ECO:0000313" key="3">
    <source>
        <dbReference type="Proteomes" id="UP000266841"/>
    </source>
</evidence>
<name>K0T218_THAOC</name>
<accession>K0T218</accession>
<dbReference type="OrthoDB" id="46155at2759"/>
<dbReference type="EMBL" id="AGNL01005503">
    <property type="protein sequence ID" value="EJK72663.1"/>
    <property type="molecule type" value="Genomic_DNA"/>
</dbReference>
<evidence type="ECO:0000256" key="1">
    <source>
        <dbReference type="SAM" id="MobiDB-lite"/>
    </source>
</evidence>
<reference evidence="2 3" key="1">
    <citation type="journal article" date="2012" name="Genome Biol.">
        <title>Genome and low-iron response of an oceanic diatom adapted to chronic iron limitation.</title>
        <authorList>
            <person name="Lommer M."/>
            <person name="Specht M."/>
            <person name="Roy A.S."/>
            <person name="Kraemer L."/>
            <person name="Andreson R."/>
            <person name="Gutowska M.A."/>
            <person name="Wolf J."/>
            <person name="Bergner S.V."/>
            <person name="Schilhabel M.B."/>
            <person name="Klostermeier U.C."/>
            <person name="Beiko R.G."/>
            <person name="Rosenstiel P."/>
            <person name="Hippler M."/>
            <person name="Laroche J."/>
        </authorList>
    </citation>
    <scope>NUCLEOTIDE SEQUENCE [LARGE SCALE GENOMIC DNA]</scope>
    <source>
        <strain evidence="2 3">CCMP1005</strain>
    </source>
</reference>
<feature type="region of interest" description="Disordered" evidence="1">
    <location>
        <begin position="126"/>
        <end position="178"/>
    </location>
</feature>
<feature type="compositionally biased region" description="Low complexity" evidence="1">
    <location>
        <begin position="128"/>
        <end position="138"/>
    </location>
</feature>
<protein>
    <submittedName>
        <fullName evidence="2">Uncharacterized protein</fullName>
    </submittedName>
</protein>
<organism evidence="2 3">
    <name type="scientific">Thalassiosira oceanica</name>
    <name type="common">Marine diatom</name>
    <dbReference type="NCBI Taxonomy" id="159749"/>
    <lineage>
        <taxon>Eukaryota</taxon>
        <taxon>Sar</taxon>
        <taxon>Stramenopiles</taxon>
        <taxon>Ochrophyta</taxon>
        <taxon>Bacillariophyta</taxon>
        <taxon>Coscinodiscophyceae</taxon>
        <taxon>Thalassiosirophycidae</taxon>
        <taxon>Thalassiosirales</taxon>
        <taxon>Thalassiosiraceae</taxon>
        <taxon>Thalassiosira</taxon>
    </lineage>
</organism>
<proteinExistence type="predicted"/>
<dbReference type="AlphaFoldDB" id="K0T218"/>
<dbReference type="Proteomes" id="UP000266841">
    <property type="component" value="Unassembled WGS sequence"/>
</dbReference>
<keyword evidence="3" id="KW-1185">Reference proteome</keyword>
<feature type="compositionally biased region" description="Basic and acidic residues" evidence="1">
    <location>
        <begin position="141"/>
        <end position="152"/>
    </location>
</feature>
<evidence type="ECO:0000313" key="2">
    <source>
        <dbReference type="EMBL" id="EJK72663.1"/>
    </source>
</evidence>
<gene>
    <name evidence="2" type="ORF">THAOC_05783</name>
</gene>